<dbReference type="GO" id="GO:0005615">
    <property type="term" value="C:extracellular space"/>
    <property type="evidence" value="ECO:0007669"/>
    <property type="project" value="TreeGrafter"/>
</dbReference>
<sequence length="144" mass="16653">MSRYKVLLVIFSLVCISFGKIIQGQTNEEQSQVKNAHKNCQNDANTYVEPILLEAMSKGTLSEDPQLKLHMLCLAKGLNIIDKIGHLNKDFMKQKFLSHYEGDDLKEMEKCLEEKTSPEETAWEFYKCHFSTAKKLLQKQIRVK</sequence>
<dbReference type="SUPFAM" id="SSF47565">
    <property type="entry name" value="Insect pheromone/odorant-binding proteins"/>
    <property type="match status" value="1"/>
</dbReference>
<dbReference type="Pfam" id="PF01395">
    <property type="entry name" value="PBP_GOBP"/>
    <property type="match status" value="1"/>
</dbReference>
<proteinExistence type="inferred from homology"/>
<comment type="subcellular location">
    <subcellularLocation>
        <location evidence="1">Secreted</location>
    </subcellularLocation>
</comment>
<dbReference type="Gene3D" id="1.10.238.20">
    <property type="entry name" value="Pheromone/general odorant binding protein domain"/>
    <property type="match status" value="1"/>
</dbReference>
<evidence type="ECO:0000256" key="2">
    <source>
        <dbReference type="ARBA" id="ARBA00008098"/>
    </source>
</evidence>
<name>A0A9P0B120_BRAAE</name>
<dbReference type="InterPro" id="IPR036728">
    <property type="entry name" value="PBP_GOBP_sf"/>
</dbReference>
<accession>A0A9P0B120</accession>
<dbReference type="CDD" id="cd23992">
    <property type="entry name" value="PBP_GOBP"/>
    <property type="match status" value="1"/>
</dbReference>
<evidence type="ECO:0000256" key="3">
    <source>
        <dbReference type="ARBA" id="ARBA00022525"/>
    </source>
</evidence>
<keyword evidence="4 5" id="KW-0732">Signal</keyword>
<protein>
    <submittedName>
        <fullName evidence="6">Uncharacterized protein</fullName>
    </submittedName>
</protein>
<gene>
    <name evidence="6" type="ORF">MELIAE_LOCUS5138</name>
</gene>
<dbReference type="OrthoDB" id="6783999at2759"/>
<evidence type="ECO:0000256" key="1">
    <source>
        <dbReference type="ARBA" id="ARBA00004613"/>
    </source>
</evidence>
<evidence type="ECO:0000256" key="4">
    <source>
        <dbReference type="ARBA" id="ARBA00022729"/>
    </source>
</evidence>
<dbReference type="PANTHER" id="PTHR11857">
    <property type="entry name" value="ODORANT BINDING PROTEIN-RELATED"/>
    <property type="match status" value="1"/>
</dbReference>
<dbReference type="GO" id="GO:0005549">
    <property type="term" value="F:odorant binding"/>
    <property type="evidence" value="ECO:0007669"/>
    <property type="project" value="InterPro"/>
</dbReference>
<dbReference type="AlphaFoldDB" id="A0A9P0B120"/>
<reference evidence="6" key="1">
    <citation type="submission" date="2021-12" db="EMBL/GenBank/DDBJ databases">
        <authorList>
            <person name="King R."/>
        </authorList>
    </citation>
    <scope>NUCLEOTIDE SEQUENCE</scope>
</reference>
<evidence type="ECO:0000313" key="6">
    <source>
        <dbReference type="EMBL" id="CAH0553033.1"/>
    </source>
</evidence>
<dbReference type="EMBL" id="OV121134">
    <property type="protein sequence ID" value="CAH0553033.1"/>
    <property type="molecule type" value="Genomic_DNA"/>
</dbReference>
<dbReference type="Proteomes" id="UP001154078">
    <property type="component" value="Chromosome 3"/>
</dbReference>
<keyword evidence="7" id="KW-1185">Reference proteome</keyword>
<dbReference type="PANTHER" id="PTHR11857:SF43">
    <property type="entry name" value="GEO07291P1-RELATED"/>
    <property type="match status" value="1"/>
</dbReference>
<evidence type="ECO:0000313" key="7">
    <source>
        <dbReference type="Proteomes" id="UP001154078"/>
    </source>
</evidence>
<feature type="chain" id="PRO_5040137699" evidence="5">
    <location>
        <begin position="20"/>
        <end position="144"/>
    </location>
</feature>
<organism evidence="6 7">
    <name type="scientific">Brassicogethes aeneus</name>
    <name type="common">Rape pollen beetle</name>
    <name type="synonym">Meligethes aeneus</name>
    <dbReference type="NCBI Taxonomy" id="1431903"/>
    <lineage>
        <taxon>Eukaryota</taxon>
        <taxon>Metazoa</taxon>
        <taxon>Ecdysozoa</taxon>
        <taxon>Arthropoda</taxon>
        <taxon>Hexapoda</taxon>
        <taxon>Insecta</taxon>
        <taxon>Pterygota</taxon>
        <taxon>Neoptera</taxon>
        <taxon>Endopterygota</taxon>
        <taxon>Coleoptera</taxon>
        <taxon>Polyphaga</taxon>
        <taxon>Cucujiformia</taxon>
        <taxon>Nitidulidae</taxon>
        <taxon>Meligethinae</taxon>
        <taxon>Brassicogethes</taxon>
    </lineage>
</organism>
<dbReference type="InterPro" id="IPR006170">
    <property type="entry name" value="PBP/GOBP"/>
</dbReference>
<feature type="signal peptide" evidence="5">
    <location>
        <begin position="1"/>
        <end position="19"/>
    </location>
</feature>
<keyword evidence="3" id="KW-0964">Secreted</keyword>
<comment type="similarity">
    <text evidence="2">Belongs to the PBP/GOBP family.</text>
</comment>
<evidence type="ECO:0000256" key="5">
    <source>
        <dbReference type="SAM" id="SignalP"/>
    </source>
</evidence>
<dbReference type="GO" id="GO:0007608">
    <property type="term" value="P:sensory perception of smell"/>
    <property type="evidence" value="ECO:0007669"/>
    <property type="project" value="TreeGrafter"/>
</dbReference>